<evidence type="ECO:0000313" key="7">
    <source>
        <dbReference type="Proteomes" id="UP000198982"/>
    </source>
</evidence>
<name>A0A1H4R9W5_9PSED</name>
<dbReference type="PANTHER" id="PTHR23521:SF3">
    <property type="entry name" value="MFS TRANSPORTER"/>
    <property type="match status" value="1"/>
</dbReference>
<keyword evidence="2 4" id="KW-1133">Transmembrane helix</keyword>
<gene>
    <name evidence="6" type="ORF">SAMN05216178_4105</name>
</gene>
<dbReference type="CDD" id="cd17477">
    <property type="entry name" value="MFS_YcaD_like"/>
    <property type="match status" value="1"/>
</dbReference>
<reference evidence="7" key="1">
    <citation type="submission" date="2016-10" db="EMBL/GenBank/DDBJ databases">
        <authorList>
            <person name="Varghese N."/>
            <person name="Submissions S."/>
        </authorList>
    </citation>
    <scope>NUCLEOTIDE SEQUENCE [LARGE SCALE GENOMIC DNA]</scope>
    <source>
        <strain evidence="7">DSM 9751</strain>
    </source>
</reference>
<feature type="transmembrane region" description="Helical" evidence="4">
    <location>
        <begin position="164"/>
        <end position="184"/>
    </location>
</feature>
<keyword evidence="3 4" id="KW-0472">Membrane</keyword>
<dbReference type="InterPro" id="IPR036259">
    <property type="entry name" value="MFS_trans_sf"/>
</dbReference>
<feature type="transmembrane region" description="Helical" evidence="4">
    <location>
        <begin position="100"/>
        <end position="124"/>
    </location>
</feature>
<dbReference type="SUPFAM" id="SSF103473">
    <property type="entry name" value="MFS general substrate transporter"/>
    <property type="match status" value="1"/>
</dbReference>
<feature type="transmembrane region" description="Helical" evidence="4">
    <location>
        <begin position="273"/>
        <end position="292"/>
    </location>
</feature>
<feature type="transmembrane region" description="Helical" evidence="4">
    <location>
        <begin position="77"/>
        <end position="94"/>
    </location>
</feature>
<dbReference type="InterPro" id="IPR020846">
    <property type="entry name" value="MFS_dom"/>
</dbReference>
<feature type="transmembrane region" description="Helical" evidence="4">
    <location>
        <begin position="12"/>
        <end position="35"/>
    </location>
</feature>
<dbReference type="Proteomes" id="UP000198982">
    <property type="component" value="Unassembled WGS sequence"/>
</dbReference>
<feature type="transmembrane region" description="Helical" evidence="4">
    <location>
        <begin position="204"/>
        <end position="232"/>
    </location>
</feature>
<dbReference type="GO" id="GO:0022857">
    <property type="term" value="F:transmembrane transporter activity"/>
    <property type="evidence" value="ECO:0007669"/>
    <property type="project" value="InterPro"/>
</dbReference>
<organism evidence="6 7">
    <name type="scientific">Pseudomonas saponiphila</name>
    <dbReference type="NCBI Taxonomy" id="556534"/>
    <lineage>
        <taxon>Bacteria</taxon>
        <taxon>Pseudomonadati</taxon>
        <taxon>Pseudomonadota</taxon>
        <taxon>Gammaproteobacteria</taxon>
        <taxon>Pseudomonadales</taxon>
        <taxon>Pseudomonadaceae</taxon>
        <taxon>Pseudomonas</taxon>
    </lineage>
</organism>
<feature type="transmembrane region" description="Helical" evidence="4">
    <location>
        <begin position="136"/>
        <end position="158"/>
    </location>
</feature>
<feature type="transmembrane region" description="Helical" evidence="4">
    <location>
        <begin position="238"/>
        <end position="261"/>
    </location>
</feature>
<dbReference type="InterPro" id="IPR047200">
    <property type="entry name" value="MFS_YcaD-like"/>
</dbReference>
<dbReference type="EMBL" id="FNTJ01000001">
    <property type="protein sequence ID" value="SEC28653.1"/>
    <property type="molecule type" value="Genomic_DNA"/>
</dbReference>
<dbReference type="GO" id="GO:0005886">
    <property type="term" value="C:plasma membrane"/>
    <property type="evidence" value="ECO:0007669"/>
    <property type="project" value="TreeGrafter"/>
</dbReference>
<feature type="transmembrane region" description="Helical" evidence="4">
    <location>
        <begin position="360"/>
        <end position="381"/>
    </location>
</feature>
<dbReference type="InterPro" id="IPR011701">
    <property type="entry name" value="MFS"/>
</dbReference>
<feature type="transmembrane region" description="Helical" evidence="4">
    <location>
        <begin position="298"/>
        <end position="320"/>
    </location>
</feature>
<evidence type="ECO:0000256" key="4">
    <source>
        <dbReference type="SAM" id="Phobius"/>
    </source>
</evidence>
<proteinExistence type="predicted"/>
<accession>A0A1H4R9W5</accession>
<feature type="transmembrane region" description="Helical" evidence="4">
    <location>
        <begin position="332"/>
        <end position="354"/>
    </location>
</feature>
<sequence length="391" mass="40371">MARVLKMNKALLAALILGISIVGLSIGSTVPILALRLYQAGASNNQIGIMSALPAAGMMLSAFLVNALGQRLTRRQIYLLCFSLCALSVAALELPDASLYSLGLARVAMGLGAGLIIILGETWVNEMAEDASRGRLVAVYTTCFTFFQLLGPGLVSLLGTEGPAVLAIVSVGYAIAIAVVWLTLPQADASNLHEESRSFSVLGFIRIAPALCVGILFFAFFDSVVLSLFPVYAAGHGYSIKLAALMVTIILLGDTAFQFPLGWLSDKLGRPGIYLGCGCIALLIGLCLPLLMTAPTLLWPSLVILGAAAGGIYTLAIVLIGQSFSGADLVTANASAGLLWGIGSLLGPLLSGAAMSGGSYGLPLTLAVAAAVVVGFALSLVRQEQLDNVAQ</sequence>
<protein>
    <submittedName>
        <fullName evidence="6">Predicted arabinose efflux permease, MFS family</fullName>
    </submittedName>
</protein>
<evidence type="ECO:0000259" key="5">
    <source>
        <dbReference type="PROSITE" id="PS50850"/>
    </source>
</evidence>
<dbReference type="PROSITE" id="PS50850">
    <property type="entry name" value="MFS"/>
    <property type="match status" value="1"/>
</dbReference>
<dbReference type="Pfam" id="PF07690">
    <property type="entry name" value="MFS_1"/>
    <property type="match status" value="1"/>
</dbReference>
<evidence type="ECO:0000256" key="3">
    <source>
        <dbReference type="ARBA" id="ARBA00023136"/>
    </source>
</evidence>
<dbReference type="Gene3D" id="1.20.1250.20">
    <property type="entry name" value="MFS general substrate transporter like domains"/>
    <property type="match status" value="2"/>
</dbReference>
<evidence type="ECO:0000313" key="6">
    <source>
        <dbReference type="EMBL" id="SEC28653.1"/>
    </source>
</evidence>
<feature type="domain" description="Major facilitator superfamily (MFS) profile" evidence="5">
    <location>
        <begin position="11"/>
        <end position="387"/>
    </location>
</feature>
<feature type="transmembrane region" description="Helical" evidence="4">
    <location>
        <begin position="47"/>
        <end position="65"/>
    </location>
</feature>
<evidence type="ECO:0000256" key="2">
    <source>
        <dbReference type="ARBA" id="ARBA00022989"/>
    </source>
</evidence>
<dbReference type="AlphaFoldDB" id="A0A1H4R9W5"/>
<keyword evidence="7" id="KW-1185">Reference proteome</keyword>
<keyword evidence="1 4" id="KW-0812">Transmembrane</keyword>
<dbReference type="PANTHER" id="PTHR23521">
    <property type="entry name" value="TRANSPORTER MFS SUPERFAMILY"/>
    <property type="match status" value="1"/>
</dbReference>
<evidence type="ECO:0000256" key="1">
    <source>
        <dbReference type="ARBA" id="ARBA00022692"/>
    </source>
</evidence>